<evidence type="ECO:0000313" key="4">
    <source>
        <dbReference type="Proteomes" id="UP000029737"/>
    </source>
</evidence>
<accession>A0A099D8Y5</accession>
<dbReference type="HOGENOM" id="CLU_014801_4_0_11"/>
<dbReference type="RefSeq" id="WP_043570882.1">
    <property type="nucleotide sequence ID" value="NZ_CP022752.1"/>
</dbReference>
<evidence type="ECO:0000313" key="5">
    <source>
        <dbReference type="Proteomes" id="UP000215043"/>
    </source>
</evidence>
<dbReference type="InterPro" id="IPR001106">
    <property type="entry name" value="Aromatic_Lyase"/>
</dbReference>
<dbReference type="PROSITE" id="PS00488">
    <property type="entry name" value="PAL_HISTIDASE"/>
    <property type="match status" value="1"/>
</dbReference>
<keyword evidence="1 2" id="KW-0456">Lyase</keyword>
<dbReference type="SUPFAM" id="SSF48557">
    <property type="entry name" value="L-aspartase-like"/>
    <property type="match status" value="1"/>
</dbReference>
<evidence type="ECO:0000313" key="3">
    <source>
        <dbReference type="EMBL" id="KGI82381.1"/>
    </source>
</evidence>
<dbReference type="CDD" id="cd00332">
    <property type="entry name" value="PAL-HAL"/>
    <property type="match status" value="1"/>
</dbReference>
<gene>
    <name evidence="2" type="ORF">CDG81_18370</name>
    <name evidence="3" type="ORF">IL38_06555</name>
</gene>
<dbReference type="InterPro" id="IPR022313">
    <property type="entry name" value="Phe/His_NH3-lyase_AS"/>
</dbReference>
<proteinExistence type="predicted"/>
<dbReference type="GO" id="GO:0016841">
    <property type="term" value="F:ammonia-lyase activity"/>
    <property type="evidence" value="ECO:0007669"/>
    <property type="project" value="InterPro"/>
</dbReference>
<evidence type="ECO:0000313" key="2">
    <source>
        <dbReference type="EMBL" id="ASU79902.1"/>
    </source>
</evidence>
<dbReference type="eggNOG" id="COG2986">
    <property type="taxonomic scope" value="Bacteria"/>
</dbReference>
<dbReference type="PANTHER" id="PTHR10362">
    <property type="entry name" value="HISTIDINE AMMONIA-LYASE"/>
    <property type="match status" value="1"/>
</dbReference>
<protein>
    <submittedName>
        <fullName evidence="2">Aromatic amino acid lyase</fullName>
    </submittedName>
    <submittedName>
        <fullName evidence="3">Histidine ammonia-lyase</fullName>
    </submittedName>
</protein>
<dbReference type="Proteomes" id="UP000029737">
    <property type="component" value="Unassembled WGS sequence"/>
</dbReference>
<dbReference type="Proteomes" id="UP000215043">
    <property type="component" value="Chromosome"/>
</dbReference>
<name>A0A099D8Y5_9ACTN</name>
<dbReference type="Pfam" id="PF00221">
    <property type="entry name" value="Lyase_aromatic"/>
    <property type="match status" value="1"/>
</dbReference>
<dbReference type="InterPro" id="IPR024083">
    <property type="entry name" value="Fumarase/histidase_N"/>
</dbReference>
<organism evidence="2 5">
    <name type="scientific">Actinopolyspora erythraea</name>
    <dbReference type="NCBI Taxonomy" id="414996"/>
    <lineage>
        <taxon>Bacteria</taxon>
        <taxon>Bacillati</taxon>
        <taxon>Actinomycetota</taxon>
        <taxon>Actinomycetes</taxon>
        <taxon>Actinopolysporales</taxon>
        <taxon>Actinopolysporaceae</taxon>
        <taxon>Actinopolyspora</taxon>
    </lineage>
</organism>
<dbReference type="OrthoDB" id="9806955at2"/>
<keyword evidence="4" id="KW-1185">Reference proteome</keyword>
<dbReference type="EMBL" id="CP022752">
    <property type="protein sequence ID" value="ASU79902.1"/>
    <property type="molecule type" value="Genomic_DNA"/>
</dbReference>
<reference evidence="2 5" key="2">
    <citation type="submission" date="2017-08" db="EMBL/GenBank/DDBJ databases">
        <title>The complete genome sequence of moderately halophilic actinomycete Actinopolyspora erythraea YIM 90600, the producer of novel erythromycin, novel actinopolysporins A-C and tubercidin.</title>
        <authorList>
            <person name="Yin M."/>
            <person name="Tang S."/>
        </authorList>
    </citation>
    <scope>NUCLEOTIDE SEQUENCE [LARGE SCALE GENOMIC DNA]</scope>
    <source>
        <strain evidence="2 5">YIM 90600</strain>
    </source>
</reference>
<evidence type="ECO:0000256" key="1">
    <source>
        <dbReference type="ARBA" id="ARBA00023239"/>
    </source>
</evidence>
<dbReference type="InterPro" id="IPR008948">
    <property type="entry name" value="L-Aspartase-like"/>
</dbReference>
<dbReference type="Gene3D" id="1.10.275.10">
    <property type="entry name" value="Fumarase/aspartase (N-terminal domain)"/>
    <property type="match status" value="1"/>
</dbReference>
<dbReference type="EMBL" id="JPMV01000012">
    <property type="protein sequence ID" value="KGI82381.1"/>
    <property type="molecule type" value="Genomic_DNA"/>
</dbReference>
<dbReference type="Gene3D" id="1.20.200.10">
    <property type="entry name" value="Fumarase/aspartase (Central domain)"/>
    <property type="match status" value="1"/>
</dbReference>
<reference evidence="3 4" key="1">
    <citation type="journal article" date="2014" name="PLoS ONE">
        <title>Identification and Characterization of a New Erythromycin Biosynthetic Gene Cluster in Actinopolyspora erythraea YIM90600, a Novel Erythronolide-Producing Halophilic Actinomycete Isolated from Salt Field.</title>
        <authorList>
            <person name="Chen D."/>
            <person name="Feng J."/>
            <person name="Huang L."/>
            <person name="Zhang Q."/>
            <person name="Wu J."/>
            <person name="Zhu X."/>
            <person name="Duan Y."/>
            <person name="Xu Z."/>
        </authorList>
    </citation>
    <scope>NUCLEOTIDE SEQUENCE [LARGE SCALE GENOMIC DNA]</scope>
    <source>
        <strain evidence="3 4">YIM90600</strain>
    </source>
</reference>
<sequence length="537" mass="57946">MTQSLVPCQHVGSTTLDGHDVALEDIVRLARDPRAGTVELSEWARQRIAGSDEFKHQLIDTGVPIYGVTSGFGDSNTRQISKRKSGALQHSLVRFLSCGTGPYATHDVIRATMIVRANCLARGWSGVRPELVQLLVDCINERILPRIPERGSVGASGDLVPLAYLAGMLTGESTVWHREESKPAWQALRESGLEPVSLAPKEGLALVNGTSFMSGYAVLAAHDAEQLAYAAEVCTALASQVLLGNPGHFAGFLAEQKPHPGVITSAETVRNMLVDEAEYLAGQSEAAPDVDFRVLERPIQDRYSVRCCPHVAGVLRDTVDWVNKWLAVEVNSSNDNPLFDVQHSVVRNGGNFYGGHVGQAMDSLKTAVASVADMLDRQLELVVDEKFNNGLTPNLVPRTEAEDYEAGLCHGFKGMQLTASALTAEALKLTNPATSFSRSTEAHNQDKVSMGTIAARDARSVVELAQQVTAIHLIAVCQAVDLRGTEVLTNATRAVYERIRGVSDFLEWDRPLDSDIEAVTSLITSGQLRTAAFEGGA</sequence>
<dbReference type="AlphaFoldDB" id="A0A099D8Y5"/>
<dbReference type="FunFam" id="1.10.275.10:FF:000005">
    <property type="entry name" value="Histidine ammonia-lyase"/>
    <property type="match status" value="1"/>
</dbReference>
<dbReference type="KEGG" id="aey:CDG81_18370"/>